<keyword evidence="4" id="KW-1185">Reference proteome</keyword>
<dbReference type="AlphaFoldDB" id="A0A1V4ILH7"/>
<evidence type="ECO:0000313" key="4">
    <source>
        <dbReference type="Proteomes" id="UP000190080"/>
    </source>
</evidence>
<dbReference type="InterPro" id="IPR007809">
    <property type="entry name" value="FlgN-like"/>
</dbReference>
<evidence type="ECO:0000256" key="1">
    <source>
        <dbReference type="ARBA" id="ARBA00022795"/>
    </source>
</evidence>
<keyword evidence="1" id="KW-1005">Bacterial flagellum biogenesis</keyword>
<dbReference type="GO" id="GO:0044780">
    <property type="term" value="P:bacterial-type flagellum assembly"/>
    <property type="evidence" value="ECO:0007669"/>
    <property type="project" value="InterPro"/>
</dbReference>
<organism evidence="3 4">
    <name type="scientific">Clostridium oryzae</name>
    <dbReference type="NCBI Taxonomy" id="1450648"/>
    <lineage>
        <taxon>Bacteria</taxon>
        <taxon>Bacillati</taxon>
        <taxon>Bacillota</taxon>
        <taxon>Clostridia</taxon>
        <taxon>Eubacteriales</taxon>
        <taxon>Clostridiaceae</taxon>
        <taxon>Clostridium</taxon>
    </lineage>
</organism>
<protein>
    <submittedName>
        <fullName evidence="3">FlgN protein</fullName>
    </submittedName>
</protein>
<dbReference type="STRING" id="1450648.CLORY_25790"/>
<dbReference type="Pfam" id="PF05130">
    <property type="entry name" value="FlgN"/>
    <property type="match status" value="1"/>
</dbReference>
<sequence length="137" mass="15908">MDYNQLNEVLIKEKDALENLLQLLEEQYVLLLKNDVFGLESITDKINAANKSIATTELERRGLVKGTTLQKAVDASEREDIDDNFRKVRRLVNLLKIQKENNEQLIKQGLSFSSKMLMFINPDRNTKVYNSYGKMKR</sequence>
<dbReference type="RefSeq" id="WP_079425069.1">
    <property type="nucleotide sequence ID" value="NZ_MZGV01000027.1"/>
</dbReference>
<accession>A0A1V4ILH7</accession>
<dbReference type="Proteomes" id="UP000190080">
    <property type="component" value="Unassembled WGS sequence"/>
</dbReference>
<feature type="coiled-coil region" evidence="2">
    <location>
        <begin position="3"/>
        <end position="59"/>
    </location>
</feature>
<dbReference type="EMBL" id="MZGV01000027">
    <property type="protein sequence ID" value="OPJ60872.1"/>
    <property type="molecule type" value="Genomic_DNA"/>
</dbReference>
<evidence type="ECO:0000313" key="3">
    <source>
        <dbReference type="EMBL" id="OPJ60872.1"/>
    </source>
</evidence>
<keyword evidence="2" id="KW-0175">Coiled coil</keyword>
<comment type="caution">
    <text evidence="3">The sequence shown here is derived from an EMBL/GenBank/DDBJ whole genome shotgun (WGS) entry which is preliminary data.</text>
</comment>
<dbReference type="Gene3D" id="1.20.58.300">
    <property type="entry name" value="FlgN-like"/>
    <property type="match status" value="1"/>
</dbReference>
<gene>
    <name evidence="3" type="ORF">CLORY_25790</name>
</gene>
<evidence type="ECO:0000256" key="2">
    <source>
        <dbReference type="SAM" id="Coils"/>
    </source>
</evidence>
<name>A0A1V4ILH7_9CLOT</name>
<dbReference type="InterPro" id="IPR036679">
    <property type="entry name" value="FlgN-like_sf"/>
</dbReference>
<proteinExistence type="predicted"/>
<reference evidence="3 4" key="1">
    <citation type="submission" date="2017-03" db="EMBL/GenBank/DDBJ databases">
        <title>Genome sequence of Clostridium oryzae DSM 28571.</title>
        <authorList>
            <person name="Poehlein A."/>
            <person name="Daniel R."/>
        </authorList>
    </citation>
    <scope>NUCLEOTIDE SEQUENCE [LARGE SCALE GENOMIC DNA]</scope>
    <source>
        <strain evidence="3 4">DSM 28571</strain>
    </source>
</reference>
<dbReference type="OrthoDB" id="1755640at2"/>
<dbReference type="SUPFAM" id="SSF140566">
    <property type="entry name" value="FlgN-like"/>
    <property type="match status" value="1"/>
</dbReference>